<accession>A0A914ZQR2</accession>
<evidence type="ECO:0000313" key="2">
    <source>
        <dbReference type="WBParaSite" id="PgB15_g005_t02"/>
    </source>
</evidence>
<reference evidence="2" key="1">
    <citation type="submission" date="2022-11" db="UniProtKB">
        <authorList>
            <consortium name="WormBaseParasite"/>
        </authorList>
    </citation>
    <scope>IDENTIFICATION</scope>
</reference>
<protein>
    <submittedName>
        <fullName evidence="2">Uncharacterized protein</fullName>
    </submittedName>
</protein>
<sequence>LSLCRCSDLLLHQRSQRKSKAQFYSLNFRQENGFKYLKINSGSCLDRTELLRGKNCLERA</sequence>
<dbReference type="AlphaFoldDB" id="A0A914ZQR2"/>
<organism evidence="1 2">
    <name type="scientific">Parascaris univalens</name>
    <name type="common">Nematode worm</name>
    <dbReference type="NCBI Taxonomy" id="6257"/>
    <lineage>
        <taxon>Eukaryota</taxon>
        <taxon>Metazoa</taxon>
        <taxon>Ecdysozoa</taxon>
        <taxon>Nematoda</taxon>
        <taxon>Chromadorea</taxon>
        <taxon>Rhabditida</taxon>
        <taxon>Spirurina</taxon>
        <taxon>Ascaridomorpha</taxon>
        <taxon>Ascaridoidea</taxon>
        <taxon>Ascarididae</taxon>
        <taxon>Parascaris</taxon>
    </lineage>
</organism>
<dbReference type="Proteomes" id="UP000887569">
    <property type="component" value="Unplaced"/>
</dbReference>
<name>A0A914ZQR2_PARUN</name>
<keyword evidence="1" id="KW-1185">Reference proteome</keyword>
<dbReference type="WBParaSite" id="PgB15_g005_t02">
    <property type="protein sequence ID" value="PgB15_g005_t02"/>
    <property type="gene ID" value="PgB15_g005"/>
</dbReference>
<evidence type="ECO:0000313" key="1">
    <source>
        <dbReference type="Proteomes" id="UP000887569"/>
    </source>
</evidence>
<proteinExistence type="predicted"/>